<dbReference type="SMART" id="SM00612">
    <property type="entry name" value="Kelch"/>
    <property type="match status" value="3"/>
</dbReference>
<protein>
    <recommendedName>
        <fullName evidence="4">DH domain-containing protein</fullName>
    </recommendedName>
</protein>
<dbReference type="EMBL" id="JAPFFF010000039">
    <property type="protein sequence ID" value="KAK8842004.1"/>
    <property type="molecule type" value="Genomic_DNA"/>
</dbReference>
<dbReference type="InterPro" id="IPR035899">
    <property type="entry name" value="DBL_dom_sf"/>
</dbReference>
<dbReference type="InterPro" id="IPR015915">
    <property type="entry name" value="Kelch-typ_b-propeller"/>
</dbReference>
<organism evidence="5 6">
    <name type="scientific">Tritrichomonas musculus</name>
    <dbReference type="NCBI Taxonomy" id="1915356"/>
    <lineage>
        <taxon>Eukaryota</taxon>
        <taxon>Metamonada</taxon>
        <taxon>Parabasalia</taxon>
        <taxon>Tritrichomonadida</taxon>
        <taxon>Tritrichomonadidae</taxon>
        <taxon>Tritrichomonas</taxon>
    </lineage>
</organism>
<name>A0ABR2H708_9EUKA</name>
<evidence type="ECO:0000256" key="1">
    <source>
        <dbReference type="ARBA" id="ARBA00022441"/>
    </source>
</evidence>
<evidence type="ECO:0000256" key="2">
    <source>
        <dbReference type="ARBA" id="ARBA00022737"/>
    </source>
</evidence>
<evidence type="ECO:0000256" key="3">
    <source>
        <dbReference type="SAM" id="MobiDB-lite"/>
    </source>
</evidence>
<accession>A0ABR2H708</accession>
<evidence type="ECO:0000313" key="5">
    <source>
        <dbReference type="EMBL" id="KAK8842004.1"/>
    </source>
</evidence>
<comment type="caution">
    <text evidence="5">The sequence shown here is derived from an EMBL/GenBank/DDBJ whole genome shotgun (WGS) entry which is preliminary data.</text>
</comment>
<dbReference type="Proteomes" id="UP001470230">
    <property type="component" value="Unassembled WGS sequence"/>
</dbReference>
<dbReference type="SUPFAM" id="SSF48065">
    <property type="entry name" value="DBL homology domain (DH-domain)"/>
    <property type="match status" value="1"/>
</dbReference>
<feature type="domain" description="DH" evidence="4">
    <location>
        <begin position="240"/>
        <end position="419"/>
    </location>
</feature>
<proteinExistence type="predicted"/>
<dbReference type="InterPro" id="IPR000219">
    <property type="entry name" value="DH_dom"/>
</dbReference>
<feature type="region of interest" description="Disordered" evidence="3">
    <location>
        <begin position="100"/>
        <end position="157"/>
    </location>
</feature>
<dbReference type="Pfam" id="PF24681">
    <property type="entry name" value="Kelch_KLHDC2_KLHL20_DRC7"/>
    <property type="match status" value="1"/>
</dbReference>
<dbReference type="PROSITE" id="PS50010">
    <property type="entry name" value="DH_2"/>
    <property type="match status" value="1"/>
</dbReference>
<dbReference type="Pfam" id="PF00621">
    <property type="entry name" value="RhoGEF"/>
    <property type="match status" value="1"/>
</dbReference>
<evidence type="ECO:0000259" key="4">
    <source>
        <dbReference type="PROSITE" id="PS50010"/>
    </source>
</evidence>
<dbReference type="PANTHER" id="PTHR46093">
    <property type="entry name" value="ACYL-COA-BINDING DOMAIN-CONTAINING PROTEIN 5"/>
    <property type="match status" value="1"/>
</dbReference>
<dbReference type="Gene3D" id="1.20.900.10">
    <property type="entry name" value="Dbl homology (DH) domain"/>
    <property type="match status" value="1"/>
</dbReference>
<dbReference type="Gene3D" id="2.120.10.80">
    <property type="entry name" value="Kelch-type beta propeller"/>
    <property type="match status" value="1"/>
</dbReference>
<evidence type="ECO:0000313" key="6">
    <source>
        <dbReference type="Proteomes" id="UP001470230"/>
    </source>
</evidence>
<dbReference type="PANTHER" id="PTHR46093:SF18">
    <property type="entry name" value="FIBRONECTIN TYPE-III DOMAIN-CONTAINING PROTEIN"/>
    <property type="match status" value="1"/>
</dbReference>
<keyword evidence="2" id="KW-0677">Repeat</keyword>
<reference evidence="5 6" key="1">
    <citation type="submission" date="2024-04" db="EMBL/GenBank/DDBJ databases">
        <title>Tritrichomonas musculus Genome.</title>
        <authorList>
            <person name="Alves-Ferreira E."/>
            <person name="Grigg M."/>
            <person name="Lorenzi H."/>
            <person name="Galac M."/>
        </authorList>
    </citation>
    <scope>NUCLEOTIDE SEQUENCE [LARGE SCALE GENOMIC DNA]</scope>
    <source>
        <strain evidence="5 6">EAF2021</strain>
    </source>
</reference>
<sequence length="916" mass="106494">MATNLEKFIIVLYDNKNPEYKSPDKIVGKRAREIKVVLDIQKGYVLAIRTPTFIQYIDPDTIITDLCHKLIKEDPFDFSYTLQVIPKSEKNTIHFILHNEVDNEPQQLESPRKSPKKSQTENSLEIDHDDKHPTFDQTEKPQELSSPRKSQEFDIPPQMPDFIVSFNLNEYGSKSGKYVLRKIVNSYQLSIENPELYINNKKVDFTKHDAKYIIKKLRFDQNDNVFKCHLTEDAIKIMKKRVYPLKELIETEEVFLERVNFLINYFKPRMKEAGLLEKSSDMYDRFFNICIQIFKFHTRFYTSLKSMKINYGTRISFSFIKMGNEFLKHRDFPRQYGNIQKVISEIVANEKLLEIEQKVFSNNKIAFDQYASAPYQRPLKYPLLLHEIQKVTPMSHIDYRFVCIAESTMKTLGQKIEKYCDQIKNAAQMIQISNRIMDSEVSFASMERSLKSSYECKVRTKNDWEKKKQGMIYLLTDKILCTLKTSNKSESVLFYKNIKNLQFIISADKDPESIFFMISTQFYCNILFDSKEMKHDFVLNIRQLRQNLMILEPNQIFAEEIIPTSFTNLPIPQIIGSSAVTLNDTLMFITGGSCLNENEITYPPILSFDSKGNEFSINEINPPFTGMKMTYSKAIKEKAFVSLYMFGGRKCNQVYLYKDNQWVALPNKSSFTRVNHTMVAYNDNLVVFGGLDQQNNESNEIWIYNVTKHQWSKPFIKRKCPSPRSDHSAVVYKNSMIIHGGQLNNEKLNDTWIFSFDQNEWAKIKLHKNNSIIPRCSHGAVMINQFMVVFGGEGYNNLPFALNIDSLDVIDLKIKGNYIYGMNRFAATAVIDSQNLNEKQIICFGGFTNDSSRRIAINSFTRFYLPECIKKPDQIPSDEKIQLEIGENQVKLIKTKSNMPAITDSFLPPVDASCFI</sequence>
<dbReference type="InterPro" id="IPR006652">
    <property type="entry name" value="Kelch_1"/>
</dbReference>
<keyword evidence="1" id="KW-0880">Kelch repeat</keyword>
<dbReference type="SUPFAM" id="SSF117281">
    <property type="entry name" value="Kelch motif"/>
    <property type="match status" value="1"/>
</dbReference>
<keyword evidence="6" id="KW-1185">Reference proteome</keyword>
<dbReference type="SMART" id="SM00325">
    <property type="entry name" value="RhoGEF"/>
    <property type="match status" value="1"/>
</dbReference>
<gene>
    <name evidence="5" type="ORF">M9Y10_026217</name>
</gene>
<feature type="compositionally biased region" description="Basic and acidic residues" evidence="3">
    <location>
        <begin position="125"/>
        <end position="142"/>
    </location>
</feature>